<evidence type="ECO:0000313" key="1">
    <source>
        <dbReference type="EMBL" id="MBI1620127.1"/>
    </source>
</evidence>
<proteinExistence type="predicted"/>
<reference evidence="1 2" key="1">
    <citation type="submission" date="2020-10" db="EMBL/GenBank/DDBJ databases">
        <title>Aquamicrobium zhengzhouensis sp. nov., a exopolysaccharide producing bacterium isolated from farmland soil.</title>
        <authorList>
            <person name="Wang X."/>
        </authorList>
    </citation>
    <scope>NUCLEOTIDE SEQUENCE [LARGE SCALE GENOMIC DNA]</scope>
    <source>
        <strain evidence="2">cd-1</strain>
    </source>
</reference>
<keyword evidence="2" id="KW-1185">Reference proteome</keyword>
<evidence type="ECO:0000313" key="2">
    <source>
        <dbReference type="Proteomes" id="UP000601789"/>
    </source>
</evidence>
<accession>A0ABS0SA33</accession>
<dbReference type="Proteomes" id="UP000601789">
    <property type="component" value="Unassembled WGS sequence"/>
</dbReference>
<gene>
    <name evidence="1" type="ORF">IOD40_05555</name>
</gene>
<dbReference type="EMBL" id="JADGMQ010000002">
    <property type="protein sequence ID" value="MBI1620127.1"/>
    <property type="molecule type" value="Genomic_DNA"/>
</dbReference>
<sequence>MPRSEFTFANDPAATERVNAHLARYNRLRIASIRQAADPRPAHMRLGDAMLDIAAAGQTVDREALALRGFTEDELTEENLRKARNYGNAKMVRQVA</sequence>
<protein>
    <submittedName>
        <fullName evidence="1">Uncharacterized protein</fullName>
    </submittedName>
</protein>
<name>A0ABS0SA33_9HYPH</name>
<dbReference type="RefSeq" id="WP_198475132.1">
    <property type="nucleotide sequence ID" value="NZ_JADGMQ010000002.1"/>
</dbReference>
<comment type="caution">
    <text evidence="1">The sequence shown here is derived from an EMBL/GenBank/DDBJ whole genome shotgun (WGS) entry which is preliminary data.</text>
</comment>
<organism evidence="1 2">
    <name type="scientific">Aquamicrobium zhengzhouense</name>
    <dbReference type="NCBI Taxonomy" id="2781738"/>
    <lineage>
        <taxon>Bacteria</taxon>
        <taxon>Pseudomonadati</taxon>
        <taxon>Pseudomonadota</taxon>
        <taxon>Alphaproteobacteria</taxon>
        <taxon>Hyphomicrobiales</taxon>
        <taxon>Phyllobacteriaceae</taxon>
        <taxon>Aquamicrobium</taxon>
    </lineage>
</organism>